<gene>
    <name evidence="1" type="ORF">Me_995_000052</name>
</gene>
<reference evidence="1" key="1">
    <citation type="submission" date="2022-12" db="EMBL/GenBank/DDBJ databases">
        <authorList>
            <consortium name="Asia Pacific Centre for Animal Health"/>
            <person name="Klose S.M."/>
            <person name="Legione A.R."/>
            <person name="Monotti I."/>
            <person name="Bushell R."/>
            <person name="Marenda M.S."/>
            <person name="Sugiyama T."/>
            <person name="Browning G.F."/>
            <person name="Vaz P.K."/>
        </authorList>
    </citation>
    <scope>NUCLEOTIDE SEQUENCE</scope>
    <source>
        <strain evidence="1">Felid995</strain>
    </source>
</reference>
<evidence type="ECO:0000313" key="2">
    <source>
        <dbReference type="Proteomes" id="UP001213039"/>
    </source>
</evidence>
<dbReference type="Proteomes" id="UP001213039">
    <property type="component" value="Chromosome"/>
</dbReference>
<accession>A0ACD4PHK7</accession>
<organism evidence="1 2">
    <name type="scientific">Mycoplasmopsis edwardii</name>
    <dbReference type="NCBI Taxonomy" id="53558"/>
    <lineage>
        <taxon>Bacteria</taxon>
        <taxon>Bacillati</taxon>
        <taxon>Mycoplasmatota</taxon>
        <taxon>Mycoplasmoidales</taxon>
        <taxon>Metamycoplasmataceae</taxon>
        <taxon>Mycoplasmopsis</taxon>
    </lineage>
</organism>
<evidence type="ECO:0000313" key="1">
    <source>
        <dbReference type="EMBL" id="WBP84103.1"/>
    </source>
</evidence>
<keyword evidence="2" id="KW-1185">Reference proteome</keyword>
<name>A0ACD4PHK7_9BACT</name>
<protein>
    <submittedName>
        <fullName evidence="1">Uncharacterized protein</fullName>
    </submittedName>
</protein>
<proteinExistence type="predicted"/>
<dbReference type="EMBL" id="CP114370">
    <property type="protein sequence ID" value="WBP84103.1"/>
    <property type="molecule type" value="Genomic_DNA"/>
</dbReference>
<sequence length="139" mass="16552">MSEVKMNNIEIFKIYKLKENLQKGIEKYAKTKCEVILPIIDVFDDILFGVLTNEEKEGSVFLDESFDSKYLSFDRFYRISKDNLKSNIDEIGTNELNQRVNEEKEIEILQKIRDSFDDYKSNIKLTYIYKKPKYKTAQH</sequence>